<dbReference type="AlphaFoldDB" id="A0A6A6DSU8"/>
<evidence type="ECO:0000313" key="1">
    <source>
        <dbReference type="EMBL" id="KAF2182681.1"/>
    </source>
</evidence>
<protein>
    <submittedName>
        <fullName evidence="1">Uncharacterized protein</fullName>
    </submittedName>
</protein>
<organism evidence="1 2">
    <name type="scientific">Zopfia rhizophila CBS 207.26</name>
    <dbReference type="NCBI Taxonomy" id="1314779"/>
    <lineage>
        <taxon>Eukaryota</taxon>
        <taxon>Fungi</taxon>
        <taxon>Dikarya</taxon>
        <taxon>Ascomycota</taxon>
        <taxon>Pezizomycotina</taxon>
        <taxon>Dothideomycetes</taxon>
        <taxon>Dothideomycetes incertae sedis</taxon>
        <taxon>Zopfiaceae</taxon>
        <taxon>Zopfia</taxon>
    </lineage>
</organism>
<keyword evidence="2" id="KW-1185">Reference proteome</keyword>
<accession>A0A6A6DSU8</accession>
<reference evidence="1" key="1">
    <citation type="journal article" date="2020" name="Stud. Mycol.">
        <title>101 Dothideomycetes genomes: a test case for predicting lifestyles and emergence of pathogens.</title>
        <authorList>
            <person name="Haridas S."/>
            <person name="Albert R."/>
            <person name="Binder M."/>
            <person name="Bloem J."/>
            <person name="Labutti K."/>
            <person name="Salamov A."/>
            <person name="Andreopoulos B."/>
            <person name="Baker S."/>
            <person name="Barry K."/>
            <person name="Bills G."/>
            <person name="Bluhm B."/>
            <person name="Cannon C."/>
            <person name="Castanera R."/>
            <person name="Culley D."/>
            <person name="Daum C."/>
            <person name="Ezra D."/>
            <person name="Gonzalez J."/>
            <person name="Henrissat B."/>
            <person name="Kuo A."/>
            <person name="Liang C."/>
            <person name="Lipzen A."/>
            <person name="Lutzoni F."/>
            <person name="Magnuson J."/>
            <person name="Mondo S."/>
            <person name="Nolan M."/>
            <person name="Ohm R."/>
            <person name="Pangilinan J."/>
            <person name="Park H.-J."/>
            <person name="Ramirez L."/>
            <person name="Alfaro M."/>
            <person name="Sun H."/>
            <person name="Tritt A."/>
            <person name="Yoshinaga Y."/>
            <person name="Zwiers L.-H."/>
            <person name="Turgeon B."/>
            <person name="Goodwin S."/>
            <person name="Spatafora J."/>
            <person name="Crous P."/>
            <person name="Grigoriev I."/>
        </authorList>
    </citation>
    <scope>NUCLEOTIDE SEQUENCE</scope>
    <source>
        <strain evidence="1">CBS 207.26</strain>
    </source>
</reference>
<gene>
    <name evidence="1" type="ORF">K469DRAFT_711837</name>
</gene>
<evidence type="ECO:0000313" key="2">
    <source>
        <dbReference type="Proteomes" id="UP000800200"/>
    </source>
</evidence>
<dbReference type="EMBL" id="ML994647">
    <property type="protein sequence ID" value="KAF2182681.1"/>
    <property type="molecule type" value="Genomic_DNA"/>
</dbReference>
<sequence length="66" mass="7405">MQSFLRRVGGVQAPDDLAKMPDRNSCLGMLALMRDMFRKTRWELLHEASNLLTKCINKLIPGAGGM</sequence>
<proteinExistence type="predicted"/>
<dbReference type="Proteomes" id="UP000800200">
    <property type="component" value="Unassembled WGS sequence"/>
</dbReference>
<name>A0A6A6DSU8_9PEZI</name>